<evidence type="ECO:0000256" key="6">
    <source>
        <dbReference type="ARBA" id="ARBA00022692"/>
    </source>
</evidence>
<comment type="pathway">
    <text evidence="3">Protein modification; protein ubiquitination.</text>
</comment>
<comment type="caution">
    <text evidence="18">The sequence shown here is derived from an EMBL/GenBank/DDBJ whole genome shotgun (WGS) entry which is preliminary data.</text>
</comment>
<gene>
    <name evidence="18" type="ORF">LUZ62_079171</name>
</gene>
<feature type="domain" description="Wall-associated receptor kinase galacturonan-binding" evidence="17">
    <location>
        <begin position="36"/>
        <end position="99"/>
    </location>
</feature>
<evidence type="ECO:0000256" key="9">
    <source>
        <dbReference type="ARBA" id="ARBA00022771"/>
    </source>
</evidence>
<feature type="transmembrane region" description="Helical" evidence="15">
    <location>
        <begin position="240"/>
        <end position="264"/>
    </location>
</feature>
<dbReference type="GO" id="GO:0061630">
    <property type="term" value="F:ubiquitin protein ligase activity"/>
    <property type="evidence" value="ECO:0007669"/>
    <property type="project" value="UniProtKB-EC"/>
</dbReference>
<name>A0AAV8DPD2_9POAL</name>
<dbReference type="EMBL" id="JAMFTS010000004">
    <property type="protein sequence ID" value="KAJ4768796.1"/>
    <property type="molecule type" value="Genomic_DNA"/>
</dbReference>
<organism evidence="18 19">
    <name type="scientific">Rhynchospora pubera</name>
    <dbReference type="NCBI Taxonomy" id="906938"/>
    <lineage>
        <taxon>Eukaryota</taxon>
        <taxon>Viridiplantae</taxon>
        <taxon>Streptophyta</taxon>
        <taxon>Embryophyta</taxon>
        <taxon>Tracheophyta</taxon>
        <taxon>Spermatophyta</taxon>
        <taxon>Magnoliopsida</taxon>
        <taxon>Liliopsida</taxon>
        <taxon>Poales</taxon>
        <taxon>Cyperaceae</taxon>
        <taxon>Cyperoideae</taxon>
        <taxon>Rhynchosporeae</taxon>
        <taxon>Rhynchospora</taxon>
    </lineage>
</organism>
<dbReference type="GO" id="GO:0016020">
    <property type="term" value="C:membrane"/>
    <property type="evidence" value="ECO:0007669"/>
    <property type="project" value="UniProtKB-SubCell"/>
</dbReference>
<comment type="subcellular location">
    <subcellularLocation>
        <location evidence="2">Membrane</location>
        <topology evidence="2">Single-pass membrane protein</topology>
    </subcellularLocation>
</comment>
<evidence type="ECO:0000256" key="12">
    <source>
        <dbReference type="ARBA" id="ARBA00022989"/>
    </source>
</evidence>
<accession>A0AAV8DPD2</accession>
<protein>
    <recommendedName>
        <fullName evidence="4">RING-type E3 ubiquitin transferase</fullName>
        <ecNumber evidence="4">2.3.2.27</ecNumber>
    </recommendedName>
</protein>
<evidence type="ECO:0000313" key="18">
    <source>
        <dbReference type="EMBL" id="KAJ4768796.1"/>
    </source>
</evidence>
<comment type="catalytic activity">
    <reaction evidence="1">
        <text>S-ubiquitinyl-[E2 ubiquitin-conjugating enzyme]-L-cysteine + [acceptor protein]-L-lysine = [E2 ubiquitin-conjugating enzyme]-L-cysteine + N(6)-ubiquitinyl-[acceptor protein]-L-lysine.</text>
        <dbReference type="EC" id="2.3.2.27"/>
    </reaction>
</comment>
<keyword evidence="6 15" id="KW-0812">Transmembrane</keyword>
<keyword evidence="8 16" id="KW-0732">Signal</keyword>
<evidence type="ECO:0000256" key="5">
    <source>
        <dbReference type="ARBA" id="ARBA00022679"/>
    </source>
</evidence>
<keyword evidence="9" id="KW-0863">Zinc-finger</keyword>
<comment type="similarity">
    <text evidence="14">Belongs to the RING-type zinc finger family. ATL subfamily.</text>
</comment>
<evidence type="ECO:0000256" key="7">
    <source>
        <dbReference type="ARBA" id="ARBA00022723"/>
    </source>
</evidence>
<evidence type="ECO:0000256" key="16">
    <source>
        <dbReference type="SAM" id="SignalP"/>
    </source>
</evidence>
<reference evidence="18" key="1">
    <citation type="submission" date="2022-08" db="EMBL/GenBank/DDBJ databases">
        <authorList>
            <person name="Marques A."/>
        </authorList>
    </citation>
    <scope>NUCLEOTIDE SEQUENCE</scope>
    <source>
        <strain evidence="18">RhyPub2mFocal</strain>
        <tissue evidence="18">Leaves</tissue>
    </source>
</reference>
<evidence type="ECO:0000256" key="1">
    <source>
        <dbReference type="ARBA" id="ARBA00000900"/>
    </source>
</evidence>
<dbReference type="AlphaFoldDB" id="A0AAV8DPD2"/>
<dbReference type="Proteomes" id="UP001140206">
    <property type="component" value="Chromosome 4"/>
</dbReference>
<feature type="signal peptide" evidence="16">
    <location>
        <begin position="1"/>
        <end position="28"/>
    </location>
</feature>
<evidence type="ECO:0000256" key="8">
    <source>
        <dbReference type="ARBA" id="ARBA00022729"/>
    </source>
</evidence>
<evidence type="ECO:0000256" key="3">
    <source>
        <dbReference type="ARBA" id="ARBA00004906"/>
    </source>
</evidence>
<evidence type="ECO:0000256" key="2">
    <source>
        <dbReference type="ARBA" id="ARBA00004167"/>
    </source>
</evidence>
<keyword evidence="10" id="KW-0833">Ubl conjugation pathway</keyword>
<evidence type="ECO:0000256" key="13">
    <source>
        <dbReference type="ARBA" id="ARBA00023136"/>
    </source>
</evidence>
<evidence type="ECO:0000256" key="10">
    <source>
        <dbReference type="ARBA" id="ARBA00022786"/>
    </source>
</evidence>
<dbReference type="Pfam" id="PF13947">
    <property type="entry name" value="GUB_WAK_bind"/>
    <property type="match status" value="1"/>
</dbReference>
<dbReference type="GO" id="GO:0008270">
    <property type="term" value="F:zinc ion binding"/>
    <property type="evidence" value="ECO:0007669"/>
    <property type="project" value="UniProtKB-KW"/>
</dbReference>
<evidence type="ECO:0000256" key="11">
    <source>
        <dbReference type="ARBA" id="ARBA00022833"/>
    </source>
</evidence>
<dbReference type="GO" id="GO:0030247">
    <property type="term" value="F:polysaccharide binding"/>
    <property type="evidence" value="ECO:0007669"/>
    <property type="project" value="InterPro"/>
</dbReference>
<keyword evidence="12 15" id="KW-1133">Transmembrane helix</keyword>
<proteinExistence type="inferred from homology"/>
<keyword evidence="7" id="KW-0479">Metal-binding</keyword>
<keyword evidence="19" id="KW-1185">Reference proteome</keyword>
<keyword evidence="13 15" id="KW-0472">Membrane</keyword>
<dbReference type="PANTHER" id="PTHR46279:SF9">
    <property type="entry name" value="OS01G0116300 PROTEIN"/>
    <property type="match status" value="1"/>
</dbReference>
<evidence type="ECO:0000256" key="15">
    <source>
        <dbReference type="SAM" id="Phobius"/>
    </source>
</evidence>
<keyword evidence="11" id="KW-0862">Zinc</keyword>
<dbReference type="InterPro" id="IPR046948">
    <property type="entry name" value="ATL20-22-like"/>
</dbReference>
<dbReference type="EC" id="2.3.2.27" evidence="4"/>
<evidence type="ECO:0000256" key="4">
    <source>
        <dbReference type="ARBA" id="ARBA00012483"/>
    </source>
</evidence>
<dbReference type="PANTHER" id="PTHR46279">
    <property type="entry name" value="RING/U-BOX SUPERFAMILY PROTEIN"/>
    <property type="match status" value="1"/>
</dbReference>
<keyword evidence="5" id="KW-0808">Transferase</keyword>
<evidence type="ECO:0000259" key="17">
    <source>
        <dbReference type="Pfam" id="PF13947"/>
    </source>
</evidence>
<dbReference type="InterPro" id="IPR025287">
    <property type="entry name" value="WAK_GUB"/>
</dbReference>
<evidence type="ECO:0000313" key="19">
    <source>
        <dbReference type="Proteomes" id="UP001140206"/>
    </source>
</evidence>
<evidence type="ECO:0000256" key="14">
    <source>
        <dbReference type="ARBA" id="ARBA00024209"/>
    </source>
</evidence>
<sequence>MAPFSHVLAITLTVLCIPHLTLVILAHGKDNFAKECPPSSCSEEGPVVRYPFRLDSRPPHCGYDKFVLYCSGNNTALRLPFSGEYNVTSIDYIFSHLSITRYSWTPCPWRNIGILNLTGSPFSDFSYMNVTWLDCPTVLTSISNDVAGPISCLSSQGRFTYVAITDTPIWNVPANCTKTNTSHAYYGWGPWGFQEFDARPQALLYWEDYDVINCSEENGHHCESNLETRKSICSVKDSHWGLIAGISSGVLSILLLGGFTFHIIHQSNKKRNIHRKVEHFLRRYRVMNPTRYTYDDL</sequence>
<feature type="chain" id="PRO_5044012335" description="RING-type E3 ubiquitin transferase" evidence="16">
    <location>
        <begin position="29"/>
        <end position="297"/>
    </location>
</feature>